<comment type="function">
    <text evidence="13">Key component of the F(0) channel; it plays a direct role in translocation across the membrane. A homomeric c-ring of between 10-14 subunits forms the central stalk rotor element with the F(1) delta and epsilon subunits.</text>
</comment>
<dbReference type="GO" id="GO:0005886">
    <property type="term" value="C:plasma membrane"/>
    <property type="evidence" value="ECO:0007669"/>
    <property type="project" value="UniProtKB-SubCell"/>
</dbReference>
<dbReference type="InterPro" id="IPR020537">
    <property type="entry name" value="ATP_synth_F0_csu_DDCD_BS"/>
</dbReference>
<evidence type="ECO:0000256" key="7">
    <source>
        <dbReference type="ARBA" id="ARBA00022989"/>
    </source>
</evidence>
<dbReference type="EMBL" id="UGTP01000001">
    <property type="protein sequence ID" value="SUC12632.1"/>
    <property type="molecule type" value="Genomic_DNA"/>
</dbReference>
<evidence type="ECO:0000256" key="4">
    <source>
        <dbReference type="ARBA" id="ARBA00022547"/>
    </source>
</evidence>
<keyword evidence="9 13" id="KW-0446">Lipid-binding</keyword>
<evidence type="ECO:0000256" key="2">
    <source>
        <dbReference type="ARBA" id="ARBA00006704"/>
    </source>
</evidence>
<evidence type="ECO:0000256" key="12">
    <source>
        <dbReference type="ARBA" id="ARBA00025198"/>
    </source>
</evidence>
<feature type="transmembrane region" description="Helical" evidence="13">
    <location>
        <begin position="56"/>
        <end position="79"/>
    </location>
</feature>
<dbReference type="OrthoDB" id="5383454at2"/>
<dbReference type="GO" id="GO:0045259">
    <property type="term" value="C:proton-transporting ATP synthase complex"/>
    <property type="evidence" value="ECO:0007669"/>
    <property type="project" value="UniProtKB-KW"/>
</dbReference>
<keyword evidence="11 13" id="KW-0066">ATP synthesis</keyword>
<evidence type="ECO:0000256" key="13">
    <source>
        <dbReference type="HAMAP-Rule" id="MF_01396"/>
    </source>
</evidence>
<dbReference type="SUPFAM" id="SSF81333">
    <property type="entry name" value="F1F0 ATP synthase subunit C"/>
    <property type="match status" value="1"/>
</dbReference>
<accession>A0A379F1W6</accession>
<dbReference type="InterPro" id="IPR035921">
    <property type="entry name" value="F/V-ATP_Csub_sf"/>
</dbReference>
<dbReference type="RefSeq" id="WP_115083374.1">
    <property type="nucleotide sequence ID" value="NZ_CALBEW010000031.1"/>
</dbReference>
<comment type="similarity">
    <text evidence="2 13">Belongs to the ATPase C chain family.</text>
</comment>
<dbReference type="GeneID" id="78570928"/>
<dbReference type="NCBIfam" id="TIGR01260">
    <property type="entry name" value="ATP_synt_c"/>
    <property type="match status" value="1"/>
</dbReference>
<evidence type="ECO:0000313" key="14">
    <source>
        <dbReference type="EMBL" id="SUC12632.1"/>
    </source>
</evidence>
<evidence type="ECO:0000256" key="1">
    <source>
        <dbReference type="ARBA" id="ARBA00004141"/>
    </source>
</evidence>
<keyword evidence="8 13" id="KW-0406">Ion transport</keyword>
<protein>
    <recommendedName>
        <fullName evidence="13">ATP synthase subunit c</fullName>
    </recommendedName>
    <alternativeName>
        <fullName evidence="13">ATP synthase F(0) sector subunit c</fullName>
    </alternativeName>
    <alternativeName>
        <fullName evidence="13">F-type ATPase subunit c</fullName>
        <shortName evidence="13">F-ATPase subunit c</shortName>
    </alternativeName>
    <alternativeName>
        <fullName evidence="13">Lipid-binding protein</fullName>
    </alternativeName>
</protein>
<feature type="site" description="Reversibly protonated during proton transport" evidence="13">
    <location>
        <position position="64"/>
    </location>
</feature>
<organism evidence="14 15">
    <name type="scientific">Prevotella pallens</name>
    <dbReference type="NCBI Taxonomy" id="60133"/>
    <lineage>
        <taxon>Bacteria</taxon>
        <taxon>Pseudomonadati</taxon>
        <taxon>Bacteroidota</taxon>
        <taxon>Bacteroidia</taxon>
        <taxon>Bacteroidales</taxon>
        <taxon>Prevotellaceae</taxon>
        <taxon>Prevotella</taxon>
    </lineage>
</organism>
<dbReference type="GO" id="GO:0008289">
    <property type="term" value="F:lipid binding"/>
    <property type="evidence" value="ECO:0007669"/>
    <property type="project" value="UniProtKB-KW"/>
</dbReference>
<sequence length="80" mass="7915">MLSLLLADVAIAKLGAAIGAGLVAIGTGMGIGRIGGQAMDAIARQPEKIGDLRSSMIIAAALIEGVAFLAVIVSILAIVM</sequence>
<dbReference type="Pfam" id="PF00137">
    <property type="entry name" value="ATP-synt_C"/>
    <property type="match status" value="1"/>
</dbReference>
<dbReference type="InterPro" id="IPR038662">
    <property type="entry name" value="ATP_synth_F0_csu_sf"/>
</dbReference>
<evidence type="ECO:0000256" key="11">
    <source>
        <dbReference type="ARBA" id="ARBA00023310"/>
    </source>
</evidence>
<evidence type="ECO:0000256" key="8">
    <source>
        <dbReference type="ARBA" id="ARBA00023065"/>
    </source>
</evidence>
<evidence type="ECO:0000256" key="10">
    <source>
        <dbReference type="ARBA" id="ARBA00023136"/>
    </source>
</evidence>
<comment type="subcellular location">
    <subcellularLocation>
        <location evidence="13">Cell membrane</location>
        <topology evidence="13">Multi-pass membrane protein</topology>
    </subcellularLocation>
    <subcellularLocation>
        <location evidence="1">Membrane</location>
        <topology evidence="1">Multi-pass membrane protein</topology>
    </subcellularLocation>
</comment>
<evidence type="ECO:0000256" key="5">
    <source>
        <dbReference type="ARBA" id="ARBA00022692"/>
    </source>
</evidence>
<dbReference type="PRINTS" id="PR00124">
    <property type="entry name" value="ATPASEC"/>
</dbReference>
<keyword evidence="4 13" id="KW-0138">CF(0)</keyword>
<dbReference type="InterPro" id="IPR005953">
    <property type="entry name" value="ATP_synth_csu_bac/chlpt"/>
</dbReference>
<feature type="transmembrane region" description="Helical" evidence="13">
    <location>
        <begin position="12"/>
        <end position="35"/>
    </location>
</feature>
<evidence type="ECO:0000256" key="9">
    <source>
        <dbReference type="ARBA" id="ARBA00023121"/>
    </source>
</evidence>
<evidence type="ECO:0000313" key="15">
    <source>
        <dbReference type="Proteomes" id="UP000254235"/>
    </source>
</evidence>
<keyword evidence="13" id="KW-1003">Cell membrane</keyword>
<gene>
    <name evidence="13 14" type="primary">atpE</name>
    <name evidence="14" type="ORF">NCTC13043_01239</name>
</gene>
<dbReference type="AlphaFoldDB" id="A0A379F1W6"/>
<name>A0A379F1W6_9BACT</name>
<proteinExistence type="inferred from homology"/>
<dbReference type="Proteomes" id="UP000254235">
    <property type="component" value="Unassembled WGS sequence"/>
</dbReference>
<evidence type="ECO:0000256" key="6">
    <source>
        <dbReference type="ARBA" id="ARBA00022781"/>
    </source>
</evidence>
<keyword evidence="7 13" id="KW-1133">Transmembrane helix</keyword>
<keyword evidence="6 13" id="KW-0375">Hydrogen ion transport</keyword>
<keyword evidence="3 13" id="KW-0813">Transport</keyword>
<dbReference type="Gene3D" id="1.20.20.10">
    <property type="entry name" value="F1F0 ATP synthase subunit C"/>
    <property type="match status" value="1"/>
</dbReference>
<keyword evidence="10 13" id="KW-0472">Membrane</keyword>
<evidence type="ECO:0000256" key="3">
    <source>
        <dbReference type="ARBA" id="ARBA00022448"/>
    </source>
</evidence>
<reference evidence="14 15" key="1">
    <citation type="submission" date="2018-06" db="EMBL/GenBank/DDBJ databases">
        <authorList>
            <consortium name="Pathogen Informatics"/>
            <person name="Doyle S."/>
        </authorList>
    </citation>
    <scope>NUCLEOTIDE SEQUENCE [LARGE SCALE GENOMIC DNA]</scope>
    <source>
        <strain evidence="14 15">NCTC13043</strain>
    </source>
</reference>
<keyword evidence="5 13" id="KW-0812">Transmembrane</keyword>
<dbReference type="CDD" id="cd18121">
    <property type="entry name" value="ATP-synt_Fo_c"/>
    <property type="match status" value="1"/>
</dbReference>
<dbReference type="InterPro" id="IPR002379">
    <property type="entry name" value="ATPase_proteolipid_c-like_dom"/>
</dbReference>
<dbReference type="GO" id="GO:0046933">
    <property type="term" value="F:proton-transporting ATP synthase activity, rotational mechanism"/>
    <property type="evidence" value="ECO:0007669"/>
    <property type="project" value="UniProtKB-UniRule"/>
</dbReference>
<dbReference type="GO" id="GO:0033177">
    <property type="term" value="C:proton-transporting two-sector ATPase complex, proton-transporting domain"/>
    <property type="evidence" value="ECO:0007669"/>
    <property type="project" value="InterPro"/>
</dbReference>
<dbReference type="HAMAP" id="MF_01396">
    <property type="entry name" value="ATP_synth_c_bact"/>
    <property type="match status" value="1"/>
</dbReference>
<dbReference type="PROSITE" id="PS00605">
    <property type="entry name" value="ATPASE_C"/>
    <property type="match status" value="1"/>
</dbReference>
<comment type="function">
    <text evidence="12 13">F(1)F(0) ATP synthase produces ATP from ADP in the presence of a proton or sodium gradient. F-type ATPases consist of two structural domains, F(1) containing the extramembraneous catalytic core and F(0) containing the membrane proton channel, linked together by a central stalk and a peripheral stalk. During catalysis, ATP synthesis in the catalytic domain of F(1) is coupled via a rotary mechanism of the central stalk subunits to proton translocation.</text>
</comment>
<dbReference type="InterPro" id="IPR000454">
    <property type="entry name" value="ATP_synth_F0_csu"/>
</dbReference>